<evidence type="ECO:0000256" key="4">
    <source>
        <dbReference type="ARBA" id="ARBA00022807"/>
    </source>
</evidence>
<accession>A0A163M2U1</accession>
<evidence type="ECO:0000256" key="1">
    <source>
        <dbReference type="ARBA" id="ARBA00005234"/>
    </source>
</evidence>
<keyword evidence="2" id="KW-0645">Protease</keyword>
<dbReference type="InParanoid" id="A0A163M2U1"/>
<feature type="domain" description="Ubiquitin-like protease family profile" evidence="5">
    <location>
        <begin position="15"/>
        <end position="210"/>
    </location>
</feature>
<dbReference type="InterPro" id="IPR038765">
    <property type="entry name" value="Papain-like_cys_pep_sf"/>
</dbReference>
<comment type="similarity">
    <text evidence="1">Belongs to the peptidase C48 family.</text>
</comment>
<reference evidence="6" key="1">
    <citation type="submission" date="2016-04" db="EMBL/GenBank/DDBJ databases">
        <authorList>
            <person name="Evans L.H."/>
            <person name="Alamgir A."/>
            <person name="Owens N."/>
            <person name="Weber N.D."/>
            <person name="Virtaneva K."/>
            <person name="Barbian K."/>
            <person name="Babar A."/>
            <person name="Rosenke K."/>
        </authorList>
    </citation>
    <scope>NUCLEOTIDE SEQUENCE [LARGE SCALE GENOMIC DNA]</scope>
    <source>
        <strain evidence="6">CBS 101.48</strain>
    </source>
</reference>
<dbReference type="Gene3D" id="3.40.395.10">
    <property type="entry name" value="Adenoviral Proteinase, Chain A"/>
    <property type="match status" value="1"/>
</dbReference>
<evidence type="ECO:0000256" key="3">
    <source>
        <dbReference type="ARBA" id="ARBA00022801"/>
    </source>
</evidence>
<dbReference type="InterPro" id="IPR003653">
    <property type="entry name" value="Peptidase_C48_C"/>
</dbReference>
<dbReference type="SUPFAM" id="SSF54001">
    <property type="entry name" value="Cysteine proteinases"/>
    <property type="match status" value="1"/>
</dbReference>
<dbReference type="GO" id="GO:0006508">
    <property type="term" value="P:proteolysis"/>
    <property type="evidence" value="ECO:0007669"/>
    <property type="project" value="UniProtKB-KW"/>
</dbReference>
<keyword evidence="3" id="KW-0378">Hydrolase</keyword>
<evidence type="ECO:0000256" key="2">
    <source>
        <dbReference type="ARBA" id="ARBA00022670"/>
    </source>
</evidence>
<dbReference type="PANTHER" id="PTHR46468">
    <property type="entry name" value="SENTRIN-SPECIFIC PROTEASE 8"/>
    <property type="match status" value="1"/>
</dbReference>
<dbReference type="InterPro" id="IPR044613">
    <property type="entry name" value="Nep1/2-like"/>
</dbReference>
<dbReference type="PANTHER" id="PTHR46468:SF1">
    <property type="entry name" value="SENTRIN-SPECIFIC PROTEASE 8"/>
    <property type="match status" value="1"/>
</dbReference>
<dbReference type="GO" id="GO:0000338">
    <property type="term" value="P:protein deneddylation"/>
    <property type="evidence" value="ECO:0007669"/>
    <property type="project" value="TreeGrafter"/>
</dbReference>
<dbReference type="OrthoDB" id="5065855at2759"/>
<sequence length="262" mass="29711">MVHKKRKAVLHYHDVMLEETDMDTLEEGQWLNDNIMSFYMEYMERQVIPIETSDMLLLRPTMSQLIAHTPGKWPLYREGLTVVMIDESFVLSLVTGNPKDLVGVLPPHIDKKRLIFVPINNGTPETANNGTHWALLVYSRPTNTFYYYDSLHSTNIDEGERTSKRMIPLLGTGKALLSKVKPPAFTPVSTPQQSNGTDCGLMVIAIMDRLIKQAMRCDTDNALEIDHPNKIRSPNDTRSVLKSLIRELQRKAKSASPTSFSL</sequence>
<evidence type="ECO:0000259" key="5">
    <source>
        <dbReference type="PROSITE" id="PS50600"/>
    </source>
</evidence>
<gene>
    <name evidence="6" type="primary">ABSGL_06471.1 scaffold 8356</name>
</gene>
<dbReference type="GO" id="GO:0008234">
    <property type="term" value="F:cysteine-type peptidase activity"/>
    <property type="evidence" value="ECO:0007669"/>
    <property type="project" value="UniProtKB-KW"/>
</dbReference>
<dbReference type="GO" id="GO:0019784">
    <property type="term" value="F:deNEDDylase activity"/>
    <property type="evidence" value="ECO:0007669"/>
    <property type="project" value="InterPro"/>
</dbReference>
<protein>
    <recommendedName>
        <fullName evidence="5">Ubiquitin-like protease family profile domain-containing protein</fullName>
    </recommendedName>
</protein>
<dbReference type="PROSITE" id="PS50600">
    <property type="entry name" value="ULP_PROTEASE"/>
    <property type="match status" value="1"/>
</dbReference>
<organism evidence="6">
    <name type="scientific">Absidia glauca</name>
    <name type="common">Pin mould</name>
    <dbReference type="NCBI Taxonomy" id="4829"/>
    <lineage>
        <taxon>Eukaryota</taxon>
        <taxon>Fungi</taxon>
        <taxon>Fungi incertae sedis</taxon>
        <taxon>Mucoromycota</taxon>
        <taxon>Mucoromycotina</taxon>
        <taxon>Mucoromycetes</taxon>
        <taxon>Mucorales</taxon>
        <taxon>Cunninghamellaceae</taxon>
        <taxon>Absidia</taxon>
    </lineage>
</organism>
<dbReference type="Pfam" id="PF02902">
    <property type="entry name" value="Peptidase_C48"/>
    <property type="match status" value="1"/>
</dbReference>
<dbReference type="OMA" id="GFYFEYL"/>
<dbReference type="EMBL" id="LT553414">
    <property type="protein sequence ID" value="SAM00748.1"/>
    <property type="molecule type" value="Genomic_DNA"/>
</dbReference>
<evidence type="ECO:0000313" key="7">
    <source>
        <dbReference type="Proteomes" id="UP000078561"/>
    </source>
</evidence>
<dbReference type="Proteomes" id="UP000078561">
    <property type="component" value="Unassembled WGS sequence"/>
</dbReference>
<proteinExistence type="inferred from homology"/>
<name>A0A163M2U1_ABSGL</name>
<dbReference type="AlphaFoldDB" id="A0A163M2U1"/>
<dbReference type="STRING" id="4829.A0A163M2U1"/>
<keyword evidence="7" id="KW-1185">Reference proteome</keyword>
<evidence type="ECO:0000313" key="6">
    <source>
        <dbReference type="EMBL" id="SAM00748.1"/>
    </source>
</evidence>
<keyword evidence="4" id="KW-0788">Thiol protease</keyword>